<keyword evidence="4 7" id="KW-1133">Transmembrane helix</keyword>
<dbReference type="InterPro" id="IPR003856">
    <property type="entry name" value="LPS_length_determ_N"/>
</dbReference>
<comment type="subcellular location">
    <subcellularLocation>
        <location evidence="1">Cell membrane</location>
        <topology evidence="1">Multi-pass membrane protein</topology>
    </subcellularLocation>
</comment>
<dbReference type="GO" id="GO:0004713">
    <property type="term" value="F:protein tyrosine kinase activity"/>
    <property type="evidence" value="ECO:0007669"/>
    <property type="project" value="TreeGrafter"/>
</dbReference>
<evidence type="ECO:0000256" key="1">
    <source>
        <dbReference type="ARBA" id="ARBA00004651"/>
    </source>
</evidence>
<evidence type="ECO:0000256" key="5">
    <source>
        <dbReference type="ARBA" id="ARBA00023136"/>
    </source>
</evidence>
<dbReference type="Gene3D" id="3.40.50.300">
    <property type="entry name" value="P-loop containing nucleotide triphosphate hydrolases"/>
    <property type="match status" value="1"/>
</dbReference>
<dbReference type="PANTHER" id="PTHR32309:SF13">
    <property type="entry name" value="FERRIC ENTEROBACTIN TRANSPORT PROTEIN FEPE"/>
    <property type="match status" value="1"/>
</dbReference>
<keyword evidence="2" id="KW-1003">Cell membrane</keyword>
<dbReference type="Proteomes" id="UP000249590">
    <property type="component" value="Unassembled WGS sequence"/>
</dbReference>
<gene>
    <name evidence="9" type="ORF">DLJ53_04065</name>
</gene>
<keyword evidence="10" id="KW-1185">Reference proteome</keyword>
<evidence type="ECO:0000313" key="9">
    <source>
        <dbReference type="EMBL" id="RAI03666.1"/>
    </source>
</evidence>
<evidence type="ECO:0000259" key="8">
    <source>
        <dbReference type="Pfam" id="PF02706"/>
    </source>
</evidence>
<comment type="caution">
    <text evidence="9">The sequence shown here is derived from an EMBL/GenBank/DDBJ whole genome shotgun (WGS) entry which is preliminary data.</text>
</comment>
<dbReference type="SUPFAM" id="SSF52540">
    <property type="entry name" value="P-loop containing nucleoside triphosphate hydrolases"/>
    <property type="match status" value="1"/>
</dbReference>
<feature type="coiled-coil region" evidence="6">
    <location>
        <begin position="333"/>
        <end position="396"/>
    </location>
</feature>
<dbReference type="InterPro" id="IPR050445">
    <property type="entry name" value="Bact_polysacc_biosynth/exp"/>
</dbReference>
<sequence length="731" mass="78642">MNELPSSLRFADRRGVDPSYNQQGTGQAEDYIDLRELLRACFRQAWVVVLCVIVFAGLAIAYAFSLQPKFTSFATVLLDQDRAALVELISEQQTEALRDGIVQSELEILKSQELALRVVDNLHLVDRPDILDTTASPVAATIGAVKNGLGGLVKSFAGGDPDAPVAAQAEADQLAAMKEKLALRLRGMLTAERMGRSYVLGLSVEATSPELAQEIAKGFVDSYLEFGRAGDAAALDSAVAWLRQRTDDLRQAATDAGRELEQYRIDNGLVSVGTRLLSEQEVSELMSQLILAEAEASAARAVAAHGRDAVAAGPEAALANLASLPSSAPDEAIEQLRSEFLSLSRERSRVAERFGAEHAEVVAIDQRLQSLEGLLFDEVKRRATQAENNADVQTRRVAALREGLDSATKNASADTGAQYELMQLQETAESYKTLYQSALTRLERTVNQLSLPIVDARVLTAPDMPSGASSPQKAKYAAIGIVLGGFLGALIGLVRELTRSALKTSGDVRRALGLPVLASVRRKRLAGWRLPLTGPRRDRALMNGLRSMKVAVDGHTRRSGLRTVAFISARPGEERERLAYEFAEMLAEHGISCLLLDVAQNIRRPQHGHNLVDILDGDAVPSFGELTVAPALALAHLPGGPADSRDPGETAMFAGSERMAEVIAAVSQQAQYIVLDLPAASEGACARAFAEYAQTAILVHRTGRASDREVQALAMTPDWDEKLCGAVLVES</sequence>
<dbReference type="Pfam" id="PF02706">
    <property type="entry name" value="Wzz"/>
    <property type="match status" value="1"/>
</dbReference>
<organism evidence="9 10">
    <name type="scientific">Acuticoccus sediminis</name>
    <dbReference type="NCBI Taxonomy" id="2184697"/>
    <lineage>
        <taxon>Bacteria</taxon>
        <taxon>Pseudomonadati</taxon>
        <taxon>Pseudomonadota</taxon>
        <taxon>Alphaproteobacteria</taxon>
        <taxon>Hyphomicrobiales</taxon>
        <taxon>Amorphaceae</taxon>
        <taxon>Acuticoccus</taxon>
    </lineage>
</organism>
<proteinExistence type="predicted"/>
<evidence type="ECO:0000256" key="7">
    <source>
        <dbReference type="SAM" id="Phobius"/>
    </source>
</evidence>
<dbReference type="AlphaFoldDB" id="A0A8B2P0I5"/>
<dbReference type="OrthoDB" id="230260at2"/>
<dbReference type="GO" id="GO:0005886">
    <property type="term" value="C:plasma membrane"/>
    <property type="evidence" value="ECO:0007669"/>
    <property type="project" value="UniProtKB-SubCell"/>
</dbReference>
<evidence type="ECO:0000256" key="2">
    <source>
        <dbReference type="ARBA" id="ARBA00022475"/>
    </source>
</evidence>
<accession>A0A8B2P0I5</accession>
<dbReference type="PANTHER" id="PTHR32309">
    <property type="entry name" value="TYROSINE-PROTEIN KINASE"/>
    <property type="match status" value="1"/>
</dbReference>
<evidence type="ECO:0000256" key="4">
    <source>
        <dbReference type="ARBA" id="ARBA00022989"/>
    </source>
</evidence>
<feature type="transmembrane region" description="Helical" evidence="7">
    <location>
        <begin position="45"/>
        <end position="64"/>
    </location>
</feature>
<name>A0A8B2P0I5_9HYPH</name>
<dbReference type="InterPro" id="IPR027417">
    <property type="entry name" value="P-loop_NTPase"/>
</dbReference>
<dbReference type="RefSeq" id="WP_111342569.1">
    <property type="nucleotide sequence ID" value="NZ_QHHQ01000001.1"/>
</dbReference>
<keyword evidence="3 7" id="KW-0812">Transmembrane</keyword>
<evidence type="ECO:0000256" key="3">
    <source>
        <dbReference type="ARBA" id="ARBA00022692"/>
    </source>
</evidence>
<dbReference type="EMBL" id="QHHQ01000001">
    <property type="protein sequence ID" value="RAI03666.1"/>
    <property type="molecule type" value="Genomic_DNA"/>
</dbReference>
<evidence type="ECO:0000256" key="6">
    <source>
        <dbReference type="SAM" id="Coils"/>
    </source>
</evidence>
<evidence type="ECO:0000313" key="10">
    <source>
        <dbReference type="Proteomes" id="UP000249590"/>
    </source>
</evidence>
<reference evidence="9 10" key="1">
    <citation type="submission" date="2018-05" db="EMBL/GenBank/DDBJ databases">
        <title>Acuticoccus sediminis sp. nov., isolated from deep-sea sediment of Indian Ocean.</title>
        <authorList>
            <person name="Liu X."/>
            <person name="Lai Q."/>
            <person name="Du Y."/>
            <person name="Sun F."/>
            <person name="Zhang X."/>
            <person name="Wang S."/>
            <person name="Shao Z."/>
        </authorList>
    </citation>
    <scope>NUCLEOTIDE SEQUENCE [LARGE SCALE GENOMIC DNA]</scope>
    <source>
        <strain evidence="9 10">PTG4-2</strain>
    </source>
</reference>
<protein>
    <recommendedName>
        <fullName evidence="8">Polysaccharide chain length determinant N-terminal domain-containing protein</fullName>
    </recommendedName>
</protein>
<keyword evidence="6" id="KW-0175">Coiled coil</keyword>
<feature type="domain" description="Polysaccharide chain length determinant N-terminal" evidence="8">
    <location>
        <begin position="31"/>
        <end position="122"/>
    </location>
</feature>
<keyword evidence="5 7" id="KW-0472">Membrane</keyword>